<protein>
    <recommendedName>
        <fullName evidence="3">Bacteriocin immunity protein</fullName>
    </recommendedName>
</protein>
<sequence>MANLSQEKRQRLRAFLETIREEHKDDDEVLIALGEIESELNANIIQPEPLLKLRLNYYKQLFYLVLPCNIQMKLIFTNNFLVE</sequence>
<name>A0ABT2RL08_9FIRM</name>
<organism evidence="1 2">
    <name type="scientific">Dorea acetigenes</name>
    <dbReference type="NCBI Taxonomy" id="2981787"/>
    <lineage>
        <taxon>Bacteria</taxon>
        <taxon>Bacillati</taxon>
        <taxon>Bacillota</taxon>
        <taxon>Clostridia</taxon>
        <taxon>Lachnospirales</taxon>
        <taxon>Lachnospiraceae</taxon>
        <taxon>Dorea</taxon>
    </lineage>
</organism>
<proteinExistence type="predicted"/>
<gene>
    <name evidence="1" type="ORF">OCV99_05800</name>
</gene>
<dbReference type="Proteomes" id="UP001652431">
    <property type="component" value="Unassembled WGS sequence"/>
</dbReference>
<evidence type="ECO:0000313" key="2">
    <source>
        <dbReference type="Proteomes" id="UP001652431"/>
    </source>
</evidence>
<evidence type="ECO:0000313" key="1">
    <source>
        <dbReference type="EMBL" id="MCU6686075.1"/>
    </source>
</evidence>
<dbReference type="RefSeq" id="WP_158369061.1">
    <property type="nucleotide sequence ID" value="NZ_JAOQJU010000004.1"/>
</dbReference>
<accession>A0ABT2RL08</accession>
<keyword evidence="2" id="KW-1185">Reference proteome</keyword>
<evidence type="ECO:0008006" key="3">
    <source>
        <dbReference type="Google" id="ProtNLM"/>
    </source>
</evidence>
<reference evidence="1 2" key="1">
    <citation type="journal article" date="2021" name="ISME Commun">
        <title>Automated analysis of genomic sequences facilitates high-throughput and comprehensive description of bacteria.</title>
        <authorList>
            <person name="Hitch T.C.A."/>
        </authorList>
    </citation>
    <scope>NUCLEOTIDE SEQUENCE [LARGE SCALE GENOMIC DNA]</scope>
    <source>
        <strain evidence="1 2">Sanger_03</strain>
    </source>
</reference>
<comment type="caution">
    <text evidence="1">The sequence shown here is derived from an EMBL/GenBank/DDBJ whole genome shotgun (WGS) entry which is preliminary data.</text>
</comment>
<dbReference type="EMBL" id="JAOQJU010000004">
    <property type="protein sequence ID" value="MCU6686075.1"/>
    <property type="molecule type" value="Genomic_DNA"/>
</dbReference>